<dbReference type="InterPro" id="IPR011712">
    <property type="entry name" value="Sig_transdc_His_kin_sub3_dim/P"/>
</dbReference>
<evidence type="ECO:0000256" key="8">
    <source>
        <dbReference type="ARBA" id="ARBA00022679"/>
    </source>
</evidence>
<evidence type="ECO:0000256" key="2">
    <source>
        <dbReference type="ARBA" id="ARBA00001966"/>
    </source>
</evidence>
<dbReference type="InterPro" id="IPR003594">
    <property type="entry name" value="HATPase_dom"/>
</dbReference>
<keyword evidence="17" id="KW-1133">Transmembrane helix</keyword>
<evidence type="ECO:0000256" key="13">
    <source>
        <dbReference type="ARBA" id="ARBA00023014"/>
    </source>
</evidence>
<dbReference type="PRINTS" id="PR00344">
    <property type="entry name" value="BCTRLSENSOR"/>
</dbReference>
<evidence type="ECO:0000256" key="4">
    <source>
        <dbReference type="ARBA" id="ARBA00012438"/>
    </source>
</evidence>
<sequence length="464" mass="47859">MSPHTGPAAEPTAADGGAATSTEQILRWLRVALHVGFAALLLVGTVRALVTSLTVPGTTPEGGRSAGAQAGVVLVLATVLAAVYLTGTVLEKRHAQGSAAPDPARYALPWLGVVCGLWLALVALSGEFAWVAFALFFLQMHLLPRWWGVGAVVVTAAIVVLALWRHSGGGPLAPAMLLGPLFGAAFAVVTAAAYRALYGEAETQRAAADELRRTRAELAETQHRAGVLAERERLAREIHDTLAQGFSSIVLVGRSVAKALDDGDAPAARERLGIVQTTAADSLAEARAFVRGLSSPALGAVGEHSEAEAQASTPPSARTARRERLPDALRALCERTAAESTARGAGLACRFELDGEPRLVAAAAEETLLRAAQVALANVWAHAKASTAVVSLAYLDGEVTLDVFDDGTGFDPAAVPEEQRADGTGFGLRGLRERVEGIGGTLAVESAPGEGTVVAVRLAAGGTP</sequence>
<keyword evidence="7" id="KW-0963">Cytoplasm</keyword>
<evidence type="ECO:0000256" key="7">
    <source>
        <dbReference type="ARBA" id="ARBA00022490"/>
    </source>
</evidence>
<evidence type="ECO:0000313" key="19">
    <source>
        <dbReference type="EMBL" id="BCT78308.1"/>
    </source>
</evidence>
<dbReference type="PIRSF" id="PIRSF037434">
    <property type="entry name" value="STHK_ChrS"/>
    <property type="match status" value="1"/>
</dbReference>
<dbReference type="GO" id="GO:0016301">
    <property type="term" value="F:kinase activity"/>
    <property type="evidence" value="ECO:0007669"/>
    <property type="project" value="UniProtKB-KW"/>
</dbReference>
<feature type="domain" description="Histidine kinase" evidence="18">
    <location>
        <begin position="368"/>
        <end position="462"/>
    </location>
</feature>
<reference evidence="19 20" key="1">
    <citation type="journal article" date="2021" name="J. Biosci. Bioeng.">
        <title>Identification and characterization of a chc gene cluster responsible for the aromatization pathway of cyclohexanecarboxylate degradation in Sinomonas cyclohexanicum ATCC 51369.</title>
        <authorList>
            <person name="Yamamoto T."/>
            <person name="Hasegawa Y."/>
            <person name="Lau P.C.K."/>
            <person name="Iwaki H."/>
        </authorList>
    </citation>
    <scope>NUCLEOTIDE SEQUENCE [LARGE SCALE GENOMIC DNA]</scope>
    <source>
        <strain evidence="19 20">ATCC 51369</strain>
    </source>
</reference>
<dbReference type="Proteomes" id="UP001319861">
    <property type="component" value="Chromosome"/>
</dbReference>
<keyword evidence="17" id="KW-0812">Transmembrane</keyword>
<dbReference type="PANTHER" id="PTHR24421">
    <property type="entry name" value="NITRATE/NITRITE SENSOR PROTEIN NARX-RELATED"/>
    <property type="match status" value="1"/>
</dbReference>
<dbReference type="Pfam" id="PF07730">
    <property type="entry name" value="HisKA_3"/>
    <property type="match status" value="1"/>
</dbReference>
<dbReference type="PANTHER" id="PTHR24421:SF62">
    <property type="entry name" value="SENSORY TRANSDUCTION HISTIDINE KINASE"/>
    <property type="match status" value="1"/>
</dbReference>
<dbReference type="InterPro" id="IPR017205">
    <property type="entry name" value="Sig_transdc_His_kinase_ChrS"/>
</dbReference>
<evidence type="ECO:0000313" key="20">
    <source>
        <dbReference type="Proteomes" id="UP001319861"/>
    </source>
</evidence>
<comment type="subcellular location">
    <subcellularLocation>
        <location evidence="3">Cytoplasm</location>
    </subcellularLocation>
</comment>
<evidence type="ECO:0000256" key="11">
    <source>
        <dbReference type="ARBA" id="ARBA00023004"/>
    </source>
</evidence>
<keyword evidence="8" id="KW-0808">Transferase</keyword>
<keyword evidence="9" id="KW-0479">Metal-binding</keyword>
<evidence type="ECO:0000259" key="18">
    <source>
        <dbReference type="PROSITE" id="PS50109"/>
    </source>
</evidence>
<evidence type="ECO:0000256" key="17">
    <source>
        <dbReference type="SAM" id="Phobius"/>
    </source>
</evidence>
<accession>A0ABM7Q161</accession>
<proteinExistence type="predicted"/>
<keyword evidence="10 19" id="KW-0418">Kinase</keyword>
<keyword evidence="13" id="KW-0411">Iron-sulfur</keyword>
<dbReference type="InterPro" id="IPR004358">
    <property type="entry name" value="Sig_transdc_His_kin-like_C"/>
</dbReference>
<dbReference type="EC" id="2.7.13.3" evidence="4"/>
<evidence type="ECO:0000256" key="10">
    <source>
        <dbReference type="ARBA" id="ARBA00022777"/>
    </source>
</evidence>
<keyword evidence="6" id="KW-0004">4Fe-4S</keyword>
<feature type="region of interest" description="Disordered" evidence="16">
    <location>
        <begin position="301"/>
        <end position="322"/>
    </location>
</feature>
<organism evidence="19 20">
    <name type="scientific">Sinomonas cyclohexanicum</name>
    <name type="common">Corynebacterium cyclohexanicum</name>
    <dbReference type="NCBI Taxonomy" id="322009"/>
    <lineage>
        <taxon>Bacteria</taxon>
        <taxon>Bacillati</taxon>
        <taxon>Actinomycetota</taxon>
        <taxon>Actinomycetes</taxon>
        <taxon>Micrococcales</taxon>
        <taxon>Micrococcaceae</taxon>
        <taxon>Sinomonas</taxon>
    </lineage>
</organism>
<dbReference type="InterPro" id="IPR050482">
    <property type="entry name" value="Sensor_HK_TwoCompSys"/>
</dbReference>
<feature type="transmembrane region" description="Helical" evidence="17">
    <location>
        <begin position="110"/>
        <end position="138"/>
    </location>
</feature>
<evidence type="ECO:0000256" key="16">
    <source>
        <dbReference type="SAM" id="MobiDB-lite"/>
    </source>
</evidence>
<dbReference type="Gene3D" id="3.30.565.10">
    <property type="entry name" value="Histidine kinase-like ATPase, C-terminal domain"/>
    <property type="match status" value="1"/>
</dbReference>
<comment type="function">
    <text evidence="14">Member of the two-component regulatory system NreB/NreC involved in the control of dissimilatory nitrate/nitrite reduction in response to oxygen. NreB functions as a direct oxygen sensor histidine kinase which is autophosphorylated, in the absence of oxygen, probably at the conserved histidine residue, and transfers its phosphate group probably to a conserved aspartate residue of NreC. NreB/NreC activates the expression of the nitrate (narGHJI) and nitrite (nir) reductase operons, as well as the putative nitrate transporter gene narT.</text>
</comment>
<evidence type="ECO:0000256" key="12">
    <source>
        <dbReference type="ARBA" id="ARBA00023012"/>
    </source>
</evidence>
<evidence type="ECO:0000256" key="3">
    <source>
        <dbReference type="ARBA" id="ARBA00004496"/>
    </source>
</evidence>
<evidence type="ECO:0000256" key="6">
    <source>
        <dbReference type="ARBA" id="ARBA00022485"/>
    </source>
</evidence>
<dbReference type="Pfam" id="PF02518">
    <property type="entry name" value="HATPase_c"/>
    <property type="match status" value="1"/>
</dbReference>
<feature type="transmembrane region" description="Helical" evidence="17">
    <location>
        <begin position="176"/>
        <end position="197"/>
    </location>
</feature>
<feature type="transmembrane region" description="Helical" evidence="17">
    <location>
        <begin position="70"/>
        <end position="90"/>
    </location>
</feature>
<evidence type="ECO:0000256" key="5">
    <source>
        <dbReference type="ARBA" id="ARBA00017322"/>
    </source>
</evidence>
<keyword evidence="20" id="KW-1185">Reference proteome</keyword>
<feature type="transmembrane region" description="Helical" evidence="17">
    <location>
        <begin position="144"/>
        <end position="164"/>
    </location>
</feature>
<gene>
    <name evidence="19" type="ORF">SCMU_41500</name>
</gene>
<protein>
    <recommendedName>
        <fullName evidence="5">Oxygen sensor histidine kinase NreB</fullName>
        <ecNumber evidence="4">2.7.13.3</ecNumber>
    </recommendedName>
    <alternativeName>
        <fullName evidence="15">Nitrogen regulation protein B</fullName>
    </alternativeName>
</protein>
<evidence type="ECO:0000256" key="9">
    <source>
        <dbReference type="ARBA" id="ARBA00022723"/>
    </source>
</evidence>
<evidence type="ECO:0000256" key="14">
    <source>
        <dbReference type="ARBA" id="ARBA00024827"/>
    </source>
</evidence>
<keyword evidence="11" id="KW-0408">Iron</keyword>
<dbReference type="CDD" id="cd16917">
    <property type="entry name" value="HATPase_UhpB-NarQ-NarX-like"/>
    <property type="match status" value="1"/>
</dbReference>
<dbReference type="RefSeq" id="WP_229230923.1">
    <property type="nucleotide sequence ID" value="NZ_AP024525.1"/>
</dbReference>
<dbReference type="EMBL" id="AP024525">
    <property type="protein sequence ID" value="BCT78308.1"/>
    <property type="molecule type" value="Genomic_DNA"/>
</dbReference>
<comment type="catalytic activity">
    <reaction evidence="1">
        <text>ATP + protein L-histidine = ADP + protein N-phospho-L-histidine.</text>
        <dbReference type="EC" id="2.7.13.3"/>
    </reaction>
</comment>
<keyword evidence="12" id="KW-0902">Two-component regulatory system</keyword>
<dbReference type="InterPro" id="IPR036890">
    <property type="entry name" value="HATPase_C_sf"/>
</dbReference>
<keyword evidence="17" id="KW-0472">Membrane</keyword>
<evidence type="ECO:0000256" key="15">
    <source>
        <dbReference type="ARBA" id="ARBA00030800"/>
    </source>
</evidence>
<comment type="cofactor">
    <cofactor evidence="2">
        <name>[4Fe-4S] cluster</name>
        <dbReference type="ChEBI" id="CHEBI:49883"/>
    </cofactor>
</comment>
<feature type="transmembrane region" description="Helical" evidence="17">
    <location>
        <begin position="31"/>
        <end position="50"/>
    </location>
</feature>
<dbReference type="PROSITE" id="PS50109">
    <property type="entry name" value="HIS_KIN"/>
    <property type="match status" value="1"/>
</dbReference>
<dbReference type="InterPro" id="IPR005467">
    <property type="entry name" value="His_kinase_dom"/>
</dbReference>
<dbReference type="SUPFAM" id="SSF55874">
    <property type="entry name" value="ATPase domain of HSP90 chaperone/DNA topoisomerase II/histidine kinase"/>
    <property type="match status" value="1"/>
</dbReference>
<dbReference type="Gene3D" id="1.20.5.1930">
    <property type="match status" value="1"/>
</dbReference>
<evidence type="ECO:0000256" key="1">
    <source>
        <dbReference type="ARBA" id="ARBA00000085"/>
    </source>
</evidence>
<name>A0ABM7Q161_SINCY</name>
<dbReference type="SMART" id="SM00387">
    <property type="entry name" value="HATPase_c"/>
    <property type="match status" value="1"/>
</dbReference>